<reference evidence="2 3" key="2">
    <citation type="submission" date="2024-07" db="EMBL/GenBank/DDBJ databases">
        <authorList>
            <person name="Akdeniz Z."/>
        </authorList>
    </citation>
    <scope>NUCLEOTIDE SEQUENCE [LARGE SCALE GENOMIC DNA]</scope>
</reference>
<dbReference type="Proteomes" id="UP001642409">
    <property type="component" value="Unassembled WGS sequence"/>
</dbReference>
<evidence type="ECO:0000313" key="1">
    <source>
        <dbReference type="EMBL" id="CAI9977193.1"/>
    </source>
</evidence>
<gene>
    <name evidence="2" type="ORF">HINF_LOCUS10275</name>
    <name evidence="1" type="ORF">HINF_LOCUS64838</name>
</gene>
<accession>A0AA86RPC7</accession>
<name>A0AA86RPC7_9EUKA</name>
<protein>
    <submittedName>
        <fullName evidence="2">Hypothetical_protein</fullName>
    </submittedName>
</protein>
<sequence>MGQSEHDVYYVEQMLFLSTLLKDDMFSMIECFKIKTTFNDSVQSKLVQLFLDRYFFAEAWDFTYLFVRSNDVNRLMTFVNSIEINNVALDIKKVERDDIK</sequence>
<dbReference type="AlphaFoldDB" id="A0AA86RPC7"/>
<evidence type="ECO:0000313" key="3">
    <source>
        <dbReference type="Proteomes" id="UP001642409"/>
    </source>
</evidence>
<comment type="caution">
    <text evidence="1">The sequence shown here is derived from an EMBL/GenBank/DDBJ whole genome shotgun (WGS) entry which is preliminary data.</text>
</comment>
<dbReference type="EMBL" id="CATOUU010001177">
    <property type="protein sequence ID" value="CAI9977193.1"/>
    <property type="molecule type" value="Genomic_DNA"/>
</dbReference>
<organism evidence="1">
    <name type="scientific">Hexamita inflata</name>
    <dbReference type="NCBI Taxonomy" id="28002"/>
    <lineage>
        <taxon>Eukaryota</taxon>
        <taxon>Metamonada</taxon>
        <taxon>Diplomonadida</taxon>
        <taxon>Hexamitidae</taxon>
        <taxon>Hexamitinae</taxon>
        <taxon>Hexamita</taxon>
    </lineage>
</organism>
<dbReference type="EMBL" id="CAXDID020000022">
    <property type="protein sequence ID" value="CAL5988238.1"/>
    <property type="molecule type" value="Genomic_DNA"/>
</dbReference>
<evidence type="ECO:0000313" key="2">
    <source>
        <dbReference type="EMBL" id="CAL5988238.1"/>
    </source>
</evidence>
<proteinExistence type="predicted"/>
<reference evidence="1" key="1">
    <citation type="submission" date="2023-06" db="EMBL/GenBank/DDBJ databases">
        <authorList>
            <person name="Kurt Z."/>
        </authorList>
    </citation>
    <scope>NUCLEOTIDE SEQUENCE</scope>
</reference>
<keyword evidence="3" id="KW-1185">Reference proteome</keyword>